<feature type="region of interest" description="Disordered" evidence="1">
    <location>
        <begin position="144"/>
        <end position="172"/>
    </location>
</feature>
<evidence type="ECO:0000256" key="1">
    <source>
        <dbReference type="SAM" id="MobiDB-lite"/>
    </source>
</evidence>
<dbReference type="InterPro" id="IPR005162">
    <property type="entry name" value="Retrotrans_gag_dom"/>
</dbReference>
<dbReference type="AlphaFoldDB" id="A0A7R9UGE5"/>
<feature type="region of interest" description="Disordered" evidence="1">
    <location>
        <begin position="1"/>
        <end position="58"/>
    </location>
</feature>
<proteinExistence type="predicted"/>
<evidence type="ECO:0000313" key="3">
    <source>
        <dbReference type="EMBL" id="CAD8264711.1"/>
    </source>
</evidence>
<feature type="region of interest" description="Disordered" evidence="1">
    <location>
        <begin position="275"/>
        <end position="297"/>
    </location>
</feature>
<dbReference type="Pfam" id="PF03732">
    <property type="entry name" value="Retrotrans_gag"/>
    <property type="match status" value="1"/>
</dbReference>
<feature type="region of interest" description="Disordered" evidence="1">
    <location>
        <begin position="723"/>
        <end position="773"/>
    </location>
</feature>
<dbReference type="EMBL" id="HBEA01018695">
    <property type="protein sequence ID" value="CAD8264711.1"/>
    <property type="molecule type" value="Transcribed_RNA"/>
</dbReference>
<feature type="domain" description="Retrotransposon gag" evidence="2">
    <location>
        <begin position="437"/>
        <end position="507"/>
    </location>
</feature>
<reference evidence="3" key="1">
    <citation type="submission" date="2021-01" db="EMBL/GenBank/DDBJ databases">
        <authorList>
            <person name="Corre E."/>
            <person name="Pelletier E."/>
            <person name="Niang G."/>
            <person name="Scheremetjew M."/>
            <person name="Finn R."/>
            <person name="Kale V."/>
            <person name="Holt S."/>
            <person name="Cochrane G."/>
            <person name="Meng A."/>
            <person name="Brown T."/>
            <person name="Cohen L."/>
        </authorList>
    </citation>
    <scope>NUCLEOTIDE SEQUENCE</scope>
    <source>
        <strain evidence="3">CCMP2078</strain>
    </source>
</reference>
<name>A0A7R9UGE5_9STRA</name>
<feature type="compositionally biased region" description="Basic and acidic residues" evidence="1">
    <location>
        <begin position="9"/>
        <end position="20"/>
    </location>
</feature>
<feature type="compositionally biased region" description="Low complexity" evidence="1">
    <location>
        <begin position="748"/>
        <end position="773"/>
    </location>
</feature>
<sequence>MVRGMKPKGRGDEPRRREAEPSAPSPVQGVSSPIPAPRTPADQPAKADSPQRAVPKKTVTYKDMAATFTPRSSIAAITAGKSEFTKVHRRLGHLSVQDFIQSPPSLLSKVSRVDESDIKSTMDHIHDVLQDAADDDVLDVTATEVKDDPDHRSIDLEHESDASDVAEDDSVGDHMEESNGFIADEDDFAEHEELLRRVVRGTVEKRTHQGPPLRTAIAQGEQFLESLSPRDEAQDLTALVRTAVRKELGALRLISPRHQERDTEPDNFSRFAHAKRSHQLEFDSRGRPVGPKVRRSHLTPYDRPIRRTEASRSATSIGMSPLPFAQHDSSLALRQDSVRHEYAKKLSGYMPCFQLGLKEDRELRYTSFERDVIRQLCSASIIAYEGDLDNDILIDVDQLTVLPHASDAVRNAFRMGLTDCPKDFIIADISSRGNVIDLVLNLRVQFSDAEDARALDEEFSRIRQADQETVTQYHTRFQLQYVRTYIRGTRSSVPPSKLADHFLHGLRAELVPYLKFEAFMTVINSRGEHELVPAGVAHAFRAALAAERKQSTVAKRSTSATYRGPGRVHAVVASDPDSRCAPVHFSEISATDDISDGPFYGPRELTDSDLRPGEHDAHGALVVHPDVDLFEYYDYSGQVMFIDPRSASRPVRPSQYRGPRRPLVPCSSCPFQHGEHQPCFLRDPENAPEWYHRKVREHRAWWNRLVDPSTGQIRFPAGFSDTSVGGGGTSMSAARSRKPAYAKLRDIPASSPSPATPTRPTTAAAASPSAMSE</sequence>
<feature type="compositionally biased region" description="Basic and acidic residues" evidence="1">
    <location>
        <begin position="144"/>
        <end position="161"/>
    </location>
</feature>
<organism evidence="3">
    <name type="scientific">Pinguiococcus pyrenoidosus</name>
    <dbReference type="NCBI Taxonomy" id="172671"/>
    <lineage>
        <taxon>Eukaryota</taxon>
        <taxon>Sar</taxon>
        <taxon>Stramenopiles</taxon>
        <taxon>Ochrophyta</taxon>
        <taxon>Pinguiophyceae</taxon>
        <taxon>Pinguiochrysidales</taxon>
        <taxon>Pinguiochrysidaceae</taxon>
        <taxon>Pinguiococcus</taxon>
    </lineage>
</organism>
<gene>
    <name evidence="3" type="ORF">PPYR1160_LOCUS14214</name>
</gene>
<evidence type="ECO:0000259" key="2">
    <source>
        <dbReference type="Pfam" id="PF03732"/>
    </source>
</evidence>
<protein>
    <recommendedName>
        <fullName evidence="2">Retrotransposon gag domain-containing protein</fullName>
    </recommendedName>
</protein>
<accession>A0A7R9UGE5</accession>